<feature type="signal peptide" evidence="1">
    <location>
        <begin position="1"/>
        <end position="22"/>
    </location>
</feature>
<evidence type="ECO:0000259" key="2">
    <source>
        <dbReference type="Pfam" id="PF03372"/>
    </source>
</evidence>
<evidence type="ECO:0000256" key="1">
    <source>
        <dbReference type="SAM" id="SignalP"/>
    </source>
</evidence>
<dbReference type="InterPro" id="IPR005135">
    <property type="entry name" value="Endo/exonuclease/phosphatase"/>
</dbReference>
<dbReference type="PANTHER" id="PTHR42834">
    <property type="entry name" value="ENDONUCLEASE/EXONUCLEASE/PHOSPHATASE FAMILY PROTEIN (AFU_ORTHOLOGUE AFUA_3G09210)"/>
    <property type="match status" value="1"/>
</dbReference>
<evidence type="ECO:0000313" key="4">
    <source>
        <dbReference type="EMBL" id="TDK47933.1"/>
    </source>
</evidence>
<dbReference type="Gene3D" id="3.60.10.10">
    <property type="entry name" value="Endonuclease/exonuclease/phosphatase"/>
    <property type="match status" value="1"/>
</dbReference>
<dbReference type="AlphaFoldDB" id="A0A4R5V798"/>
<keyword evidence="5" id="KW-1185">Reference proteome</keyword>
<comment type="caution">
    <text evidence="4">The sequence shown here is derived from an EMBL/GenBank/DDBJ whole genome shotgun (WGS) entry which is preliminary data.</text>
</comment>
<dbReference type="RefSeq" id="WP_133390003.1">
    <property type="nucleotide sequence ID" value="NZ_SMUW01000028.1"/>
</dbReference>
<feature type="chain" id="PRO_5020478815" evidence="1">
    <location>
        <begin position="23"/>
        <end position="1080"/>
    </location>
</feature>
<dbReference type="Pfam" id="PF03372">
    <property type="entry name" value="Exo_endo_phos"/>
    <property type="match status" value="1"/>
</dbReference>
<dbReference type="EMBL" id="SMUW01000028">
    <property type="protein sequence ID" value="TDK47933.1"/>
    <property type="molecule type" value="Genomic_DNA"/>
</dbReference>
<keyword evidence="1" id="KW-0732">Signal</keyword>
<evidence type="ECO:0000313" key="5">
    <source>
        <dbReference type="Proteomes" id="UP000295438"/>
    </source>
</evidence>
<dbReference type="InterPro" id="IPR026444">
    <property type="entry name" value="Secre_tail"/>
</dbReference>
<name>A0A4R5V798_9BACT</name>
<proteinExistence type="predicted"/>
<dbReference type="Proteomes" id="UP000295438">
    <property type="component" value="Unassembled WGS sequence"/>
</dbReference>
<organism evidence="4 5">
    <name type="scientific">Algoriphagus formosus</name>
    <dbReference type="NCBI Taxonomy" id="2007308"/>
    <lineage>
        <taxon>Bacteria</taxon>
        <taxon>Pseudomonadati</taxon>
        <taxon>Bacteroidota</taxon>
        <taxon>Cytophagia</taxon>
        <taxon>Cytophagales</taxon>
        <taxon>Cyclobacteriaceae</taxon>
        <taxon>Algoriphagus</taxon>
    </lineage>
</organism>
<dbReference type="InterPro" id="IPR043744">
    <property type="entry name" value="DUF5689"/>
</dbReference>
<sequence>MIKNLLKPLFIFLLFGAYTAQAQIVFINEIHYDNTGTDSGEAIEIAGPAGTDLSGWSLVLYNGANGSVYSTNNLSGLIPDLGGGYGVVSISYPVNGIQNGAPDGIALVESGSVIQFLSYEGTFTAIGGPADGMNSEDIGVSEGSSTPVGVSLQLTGNGKTYADFTWSPESAQSFGSFNSGQNFMGEPTLFVNEIHYDNTGSDVNEGIELAGTAGLDLSGYSLVLYNGNGGAVYSTISLSGIVPDQDNGFGTVFFAAPGLQNGSPDGFALVGPSPENEVLQFLSYEGNFIAVGGPADGLSSEDIGESQPSSAPVGTSLQLQGTGMKYSDFIWSESIPNTYNQINTGQSFGGVIVDPEPVLIPIAEARLKPQGTEVLVRGIITASDQFGGPAFIQDQSGGIPVFDSQLHGAGLYQIGDEVEILASTGSFNQQIQLVNISEIELLSSGNTINPKVVTISEIDSSLEGQLIQIPNASFLIPQGLFFPESNYQIIDGSGILDLRIDGQVSSLVGRVIPQTPQLITGVLGSFRGTLQLFPRFIEDLPGTSAYEAEGSSIPKDQTLDVMTWNMEFFGATISNFGPNDVSLQASNALKVFQETQPDIIAVQEVSDDALLASLVSQLPGYALICSDRFSRSFEGPDQTFPPQKLCLIYNTAVVEIQSERALFEQIYDEARLGGNSLLDDYPTGTPSSFWSSGRLPWLVELIADINGVKEKISLINIHAKSGSSNEDLARRRYDNQVLKDSLDTYFMDQNIILLGDYNDDLDESIGSGPSTYEVIISDPEFDGVTISLSEAGLRSFIFNDNVIDHITLSNELYDNYLEGSEVLFIPFNLIENYANTTSDHLPVSTRLVAGDALSSDAGEGGVVYLGYPPLSHITLSAETATGGNGKYTYTWSDGQVGQEIVVSPTETTTYTLTVTDEAGNEFTDTVTVCVVDVRSGRSANRVSMCISLGNSGKSRTISVPIQAVPALLRRGATLGACGTVLCDTENNEPAEDPGFESARIIKAYPNPFESEVSITLDIKLDITVSYILFDHRGNVIQSGTSSFVNGKLELGFEESELKRGLYYLHLNQGSETKVVRLVKK</sequence>
<dbReference type="NCBIfam" id="TIGR04183">
    <property type="entry name" value="Por_Secre_tail"/>
    <property type="match status" value="1"/>
</dbReference>
<protein>
    <submittedName>
        <fullName evidence="4">T9SS type A sorting domain-containing protein</fullName>
    </submittedName>
</protein>
<dbReference type="PANTHER" id="PTHR42834:SF1">
    <property type="entry name" value="ENDONUCLEASE_EXONUCLEASE_PHOSPHATASE FAMILY PROTEIN (AFU_ORTHOLOGUE AFUA_3G09210)"/>
    <property type="match status" value="1"/>
</dbReference>
<feature type="domain" description="Endonuclease/exonuclease/phosphatase" evidence="2">
    <location>
        <begin position="562"/>
        <end position="840"/>
    </location>
</feature>
<evidence type="ECO:0000259" key="3">
    <source>
        <dbReference type="Pfam" id="PF18942"/>
    </source>
</evidence>
<dbReference type="Pfam" id="PF18942">
    <property type="entry name" value="DUF5689"/>
    <property type="match status" value="1"/>
</dbReference>
<dbReference type="SUPFAM" id="SSF56219">
    <property type="entry name" value="DNase I-like"/>
    <property type="match status" value="1"/>
</dbReference>
<feature type="domain" description="DUF5689" evidence="3">
    <location>
        <begin position="372"/>
        <end position="539"/>
    </location>
</feature>
<dbReference type="InterPro" id="IPR036691">
    <property type="entry name" value="Endo/exonu/phosph_ase_sf"/>
</dbReference>
<reference evidence="4 5" key="1">
    <citation type="submission" date="2019-03" db="EMBL/GenBank/DDBJ databases">
        <title>Algoriphagus aquimaris sp. nov., isolated form marine sediment in Pohang, Korea.</title>
        <authorList>
            <person name="Kim J."/>
            <person name="Yoon S.-H."/>
            <person name="Lee S.-S."/>
        </authorList>
    </citation>
    <scope>NUCLEOTIDE SEQUENCE [LARGE SCALE GENOMIC DNA]</scope>
    <source>
        <strain evidence="4 5">F21</strain>
    </source>
</reference>
<dbReference type="GO" id="GO:0003824">
    <property type="term" value="F:catalytic activity"/>
    <property type="evidence" value="ECO:0007669"/>
    <property type="project" value="InterPro"/>
</dbReference>
<gene>
    <name evidence="4" type="ORF">E1898_04475</name>
</gene>
<accession>A0A4R5V798</accession>